<protein>
    <submittedName>
        <fullName evidence="1">Uncharacterized protein</fullName>
    </submittedName>
</protein>
<gene>
    <name evidence="1" type="ORF">CfE428DRAFT_1561</name>
</gene>
<comment type="caution">
    <text evidence="1">The sequence shown here is derived from an EMBL/GenBank/DDBJ whole genome shotgun (WGS) entry which is preliminary data.</text>
</comment>
<evidence type="ECO:0000313" key="1">
    <source>
        <dbReference type="EMBL" id="EDY21268.1"/>
    </source>
</evidence>
<dbReference type="Proteomes" id="UP000005824">
    <property type="component" value="Unassembled WGS sequence"/>
</dbReference>
<proteinExistence type="predicted"/>
<reference evidence="1 2" key="1">
    <citation type="journal article" date="2011" name="J. Bacteriol.">
        <title>Genome sequence of Chthoniobacter flavus Ellin428, an aerobic heterotrophic soil bacterium.</title>
        <authorList>
            <person name="Kant R."/>
            <person name="van Passel M.W."/>
            <person name="Palva A."/>
            <person name="Lucas S."/>
            <person name="Lapidus A."/>
            <person name="Glavina Del Rio T."/>
            <person name="Dalin E."/>
            <person name="Tice H."/>
            <person name="Bruce D."/>
            <person name="Goodwin L."/>
            <person name="Pitluck S."/>
            <person name="Larimer F.W."/>
            <person name="Land M.L."/>
            <person name="Hauser L."/>
            <person name="Sangwan P."/>
            <person name="de Vos W.M."/>
            <person name="Janssen P.H."/>
            <person name="Smidt H."/>
        </authorList>
    </citation>
    <scope>NUCLEOTIDE SEQUENCE [LARGE SCALE GENOMIC DNA]</scope>
    <source>
        <strain evidence="1 2">Ellin428</strain>
    </source>
</reference>
<keyword evidence="2" id="KW-1185">Reference proteome</keyword>
<evidence type="ECO:0000313" key="2">
    <source>
        <dbReference type="Proteomes" id="UP000005824"/>
    </source>
</evidence>
<accession>B4CWU8</accession>
<dbReference type="InParanoid" id="B4CWU8"/>
<organism evidence="1 2">
    <name type="scientific">Chthoniobacter flavus Ellin428</name>
    <dbReference type="NCBI Taxonomy" id="497964"/>
    <lineage>
        <taxon>Bacteria</taxon>
        <taxon>Pseudomonadati</taxon>
        <taxon>Verrucomicrobiota</taxon>
        <taxon>Spartobacteria</taxon>
        <taxon>Chthoniobacterales</taxon>
        <taxon>Chthoniobacteraceae</taxon>
        <taxon>Chthoniobacter</taxon>
    </lineage>
</organism>
<sequence length="135" mass="14268">MSLNGLEGTVGITGSGLTVSTDGNNVLLDTAIQYQDYSTPSVGETKTLTVDSKRLWVIDCTQSNATLALPDASTVDGRDYTFKKVDTSGNTLTALASSGQKIEGKDGVYVADQWEAIHLLAVNGSWLVLDALNLL</sequence>
<name>B4CWU8_9BACT</name>
<dbReference type="EMBL" id="ABVL01000003">
    <property type="protein sequence ID" value="EDY21268.1"/>
    <property type="molecule type" value="Genomic_DNA"/>
</dbReference>
<dbReference type="AlphaFoldDB" id="B4CWU8"/>